<feature type="transmembrane region" description="Helical" evidence="7">
    <location>
        <begin position="233"/>
        <end position="250"/>
    </location>
</feature>
<name>A0A4S2DNQ2_9CLOT</name>
<sequence>MKKGGVYLKKFEKVFFNILTKELKFYMKNYYSNFHGEDKWVGLLNLEDTYVAVAVTLDKDEEITYKEVKDYLEGSLDRPFIINLIVLNEGDYFGDYHNSSGYYNKLVFSLSERKAIYCSEGSKVFLQVLEYMNKLDSKKKINFKEYKITYILIIINILVFLIEAFLSRNIFDIDFYTLVYMGAKVNILIDHGEVYRLLTAAFLHGGLMHILFNMGALNIIGKEVETIYGSKKYLAIYFLSALGGNIFSYIMSPDSISVGASGAVFGLLGAMLIFGIKERKRIGKRYAKNIIETIAINVVIGLTIPNIDNFGHLGGLVFGGILAFILSIKKQK</sequence>
<dbReference type="Proteomes" id="UP000306888">
    <property type="component" value="Unassembled WGS sequence"/>
</dbReference>
<keyword evidence="10" id="KW-1185">Reference proteome</keyword>
<dbReference type="SUPFAM" id="SSF144091">
    <property type="entry name" value="Rhomboid-like"/>
    <property type="match status" value="1"/>
</dbReference>
<feature type="transmembrane region" description="Helical" evidence="7">
    <location>
        <begin position="256"/>
        <end position="274"/>
    </location>
</feature>
<dbReference type="PANTHER" id="PTHR43731">
    <property type="entry name" value="RHOMBOID PROTEASE"/>
    <property type="match status" value="1"/>
</dbReference>
<keyword evidence="5 7" id="KW-1133">Transmembrane helix</keyword>
<keyword evidence="4" id="KW-0378">Hydrolase</keyword>
<dbReference type="InterPro" id="IPR035952">
    <property type="entry name" value="Rhomboid-like_sf"/>
</dbReference>
<evidence type="ECO:0000256" key="3">
    <source>
        <dbReference type="ARBA" id="ARBA00022692"/>
    </source>
</evidence>
<dbReference type="OrthoDB" id="9813074at2"/>
<evidence type="ECO:0000256" key="5">
    <source>
        <dbReference type="ARBA" id="ARBA00022989"/>
    </source>
</evidence>
<dbReference type="InterPro" id="IPR050925">
    <property type="entry name" value="Rhomboid_protease_S54"/>
</dbReference>
<feature type="transmembrane region" description="Helical" evidence="7">
    <location>
        <begin position="310"/>
        <end position="328"/>
    </location>
</feature>
<comment type="similarity">
    <text evidence="2">Belongs to the peptidase S54 family.</text>
</comment>
<evidence type="ECO:0000256" key="2">
    <source>
        <dbReference type="ARBA" id="ARBA00009045"/>
    </source>
</evidence>
<dbReference type="AlphaFoldDB" id="A0A4S2DNQ2"/>
<dbReference type="Pfam" id="PF01694">
    <property type="entry name" value="Rhomboid"/>
    <property type="match status" value="1"/>
</dbReference>
<dbReference type="InterPro" id="IPR022764">
    <property type="entry name" value="Peptidase_S54_rhomboid_dom"/>
</dbReference>
<gene>
    <name evidence="9" type="ORF">E5347_02715</name>
</gene>
<evidence type="ECO:0000256" key="6">
    <source>
        <dbReference type="ARBA" id="ARBA00023136"/>
    </source>
</evidence>
<proteinExistence type="inferred from homology"/>
<keyword evidence="9" id="KW-0645">Protease</keyword>
<evidence type="ECO:0000313" key="10">
    <source>
        <dbReference type="Proteomes" id="UP000306888"/>
    </source>
</evidence>
<evidence type="ECO:0000313" key="9">
    <source>
        <dbReference type="EMBL" id="TGY43745.1"/>
    </source>
</evidence>
<evidence type="ECO:0000256" key="4">
    <source>
        <dbReference type="ARBA" id="ARBA00022801"/>
    </source>
</evidence>
<dbReference type="EMBL" id="SRYR01000001">
    <property type="protein sequence ID" value="TGY43745.1"/>
    <property type="molecule type" value="Genomic_DNA"/>
</dbReference>
<comment type="caution">
    <text evidence="9">The sequence shown here is derived from an EMBL/GenBank/DDBJ whole genome shotgun (WGS) entry which is preliminary data.</text>
</comment>
<evidence type="ECO:0000256" key="7">
    <source>
        <dbReference type="SAM" id="Phobius"/>
    </source>
</evidence>
<dbReference type="Gene3D" id="1.20.1540.10">
    <property type="entry name" value="Rhomboid-like"/>
    <property type="match status" value="1"/>
</dbReference>
<feature type="transmembrane region" description="Helical" evidence="7">
    <location>
        <begin position="286"/>
        <end position="304"/>
    </location>
</feature>
<protein>
    <submittedName>
        <fullName evidence="9">Rhomboid family intramembrane serine protease</fullName>
    </submittedName>
</protein>
<evidence type="ECO:0000256" key="1">
    <source>
        <dbReference type="ARBA" id="ARBA00004141"/>
    </source>
</evidence>
<feature type="domain" description="Peptidase S54 rhomboid" evidence="8">
    <location>
        <begin position="192"/>
        <end position="327"/>
    </location>
</feature>
<dbReference type="GO" id="GO:0004252">
    <property type="term" value="F:serine-type endopeptidase activity"/>
    <property type="evidence" value="ECO:0007669"/>
    <property type="project" value="InterPro"/>
</dbReference>
<comment type="subcellular location">
    <subcellularLocation>
        <location evidence="1">Membrane</location>
        <topology evidence="1">Multi-pass membrane protein</topology>
    </subcellularLocation>
</comment>
<feature type="transmembrane region" description="Helical" evidence="7">
    <location>
        <begin position="148"/>
        <end position="166"/>
    </location>
</feature>
<dbReference type="GO" id="GO:0016020">
    <property type="term" value="C:membrane"/>
    <property type="evidence" value="ECO:0007669"/>
    <property type="project" value="UniProtKB-SubCell"/>
</dbReference>
<keyword evidence="3 7" id="KW-0812">Transmembrane</keyword>
<reference evidence="9 10" key="1">
    <citation type="submission" date="2019-04" db="EMBL/GenBank/DDBJ databases">
        <title>Microbes associate with the intestines of laboratory mice.</title>
        <authorList>
            <person name="Navarre W."/>
            <person name="Wong E."/>
            <person name="Huang K."/>
            <person name="Tropini C."/>
            <person name="Ng K."/>
            <person name="Yu B."/>
        </authorList>
    </citation>
    <scope>NUCLEOTIDE SEQUENCE [LARGE SCALE GENOMIC DNA]</scope>
    <source>
        <strain evidence="9 10">NM50_B9-20</strain>
    </source>
</reference>
<dbReference type="GO" id="GO:0006508">
    <property type="term" value="P:proteolysis"/>
    <property type="evidence" value="ECO:0007669"/>
    <property type="project" value="UniProtKB-KW"/>
</dbReference>
<organism evidence="9 10">
    <name type="scientific">Clostridium sartagoforme</name>
    <dbReference type="NCBI Taxonomy" id="84031"/>
    <lineage>
        <taxon>Bacteria</taxon>
        <taxon>Bacillati</taxon>
        <taxon>Bacillota</taxon>
        <taxon>Clostridia</taxon>
        <taxon>Eubacteriales</taxon>
        <taxon>Clostridiaceae</taxon>
        <taxon>Clostridium</taxon>
    </lineage>
</organism>
<feature type="transmembrane region" description="Helical" evidence="7">
    <location>
        <begin position="201"/>
        <end position="221"/>
    </location>
</feature>
<keyword evidence="6 7" id="KW-0472">Membrane</keyword>
<dbReference type="PANTHER" id="PTHR43731:SF14">
    <property type="entry name" value="PRESENILIN-ASSOCIATED RHOMBOID-LIKE PROTEIN, MITOCHONDRIAL"/>
    <property type="match status" value="1"/>
</dbReference>
<evidence type="ECO:0000259" key="8">
    <source>
        <dbReference type="Pfam" id="PF01694"/>
    </source>
</evidence>
<accession>A0A4S2DNQ2</accession>